<feature type="transmembrane region" description="Helical" evidence="10">
    <location>
        <begin position="196"/>
        <end position="217"/>
    </location>
</feature>
<organism evidence="11 12">
    <name type="scientific">Candidatus Onthomorpha intestinigallinarum</name>
    <dbReference type="NCBI Taxonomy" id="2840880"/>
    <lineage>
        <taxon>Bacteria</taxon>
        <taxon>Pseudomonadati</taxon>
        <taxon>Bacteroidota</taxon>
        <taxon>Bacteroidia</taxon>
        <taxon>Bacteroidales</taxon>
        <taxon>Candidatus Onthomorpha</taxon>
    </lineage>
</organism>
<feature type="transmembrane region" description="Helical" evidence="10">
    <location>
        <begin position="138"/>
        <end position="156"/>
    </location>
</feature>
<feature type="transmembrane region" description="Helical" evidence="10">
    <location>
        <begin position="168"/>
        <end position="190"/>
    </location>
</feature>
<comment type="similarity">
    <text evidence="2">Belongs to the multi antimicrobial extrusion (MATE) (TC 2.A.66.1) family. MepA subfamily.</text>
</comment>
<evidence type="ECO:0000256" key="2">
    <source>
        <dbReference type="ARBA" id="ARBA00008417"/>
    </source>
</evidence>
<keyword evidence="5" id="KW-1003">Cell membrane</keyword>
<evidence type="ECO:0000256" key="4">
    <source>
        <dbReference type="ARBA" id="ARBA00022448"/>
    </source>
</evidence>
<dbReference type="GO" id="GO:0042910">
    <property type="term" value="F:xenobiotic transmembrane transporter activity"/>
    <property type="evidence" value="ECO:0007669"/>
    <property type="project" value="InterPro"/>
</dbReference>
<dbReference type="EMBL" id="DXGG01000251">
    <property type="protein sequence ID" value="HIW88211.1"/>
    <property type="molecule type" value="Genomic_DNA"/>
</dbReference>
<sequence length="451" mass="49462">MNEEKALILGREKIGKLLLQYALPAIIAQIAASLYNVVDRIFIGQGVGPLAISGLALTFPFMNLTAAFGTLVGVGASTLTSIRLGEKNYDSARLVLGNLIILNITIGLFITVICLPFLNDILYALGGSEDTIKYAEDYMRVILLGNVFTHLYFGLNSILRSSGYPAKAMFVTVFSVGLNAVLDALFIFVFKWGIAGAAWATVLTQFVSFLVLLFLLLKRNQVVFIKKEYLKFKPKISKAIFSIGLSPFMTNLIACLVVVFLNFGFKKYGGDLAIGAYGIVNSVAFMFVMIVLGLTQGMQPIIGYNYGAKRYGRVISTLNKALLSGFIITTIGFLTAELFPEFLALAFSNNEELVDKSVKGFRIFMSAFPFVGLQIVSSNFFQSLGMAKKAVFLSMTRQLIFLLPILLILPKILGLPGVWAASPIADFLSAIVSLAMLYREVRIIKRSVLRK</sequence>
<feature type="transmembrane region" description="Helical" evidence="10">
    <location>
        <begin position="50"/>
        <end position="74"/>
    </location>
</feature>
<feature type="transmembrane region" description="Helical" evidence="10">
    <location>
        <begin position="321"/>
        <end position="340"/>
    </location>
</feature>
<reference evidence="11" key="2">
    <citation type="submission" date="2021-04" db="EMBL/GenBank/DDBJ databases">
        <authorList>
            <person name="Gilroy R."/>
        </authorList>
    </citation>
    <scope>NUCLEOTIDE SEQUENCE</scope>
    <source>
        <strain evidence="11">Gambia16-930</strain>
    </source>
</reference>
<keyword evidence="6 10" id="KW-0812">Transmembrane</keyword>
<feature type="transmembrane region" description="Helical" evidence="10">
    <location>
        <begin position="21"/>
        <end position="38"/>
    </location>
</feature>
<name>A0A9D1RKD2_9BACT</name>
<dbReference type="Proteomes" id="UP000824267">
    <property type="component" value="Unassembled WGS sequence"/>
</dbReference>
<feature type="transmembrane region" description="Helical" evidence="10">
    <location>
        <begin position="273"/>
        <end position="294"/>
    </location>
</feature>
<protein>
    <recommendedName>
        <fullName evidence="3">Multidrug export protein MepA</fullName>
    </recommendedName>
</protein>
<gene>
    <name evidence="11" type="ORF">IAC47_08105</name>
</gene>
<reference evidence="11" key="1">
    <citation type="journal article" date="2021" name="PeerJ">
        <title>Extensive microbial diversity within the chicken gut microbiome revealed by metagenomics and culture.</title>
        <authorList>
            <person name="Gilroy R."/>
            <person name="Ravi A."/>
            <person name="Getino M."/>
            <person name="Pursley I."/>
            <person name="Horton D.L."/>
            <person name="Alikhan N.F."/>
            <person name="Baker D."/>
            <person name="Gharbi K."/>
            <person name="Hall N."/>
            <person name="Watson M."/>
            <person name="Adriaenssens E.M."/>
            <person name="Foster-Nyarko E."/>
            <person name="Jarju S."/>
            <person name="Secka A."/>
            <person name="Antonio M."/>
            <person name="Oren A."/>
            <person name="Chaudhuri R.R."/>
            <person name="La Ragione R."/>
            <person name="Hildebrand F."/>
            <person name="Pallen M.J."/>
        </authorList>
    </citation>
    <scope>NUCLEOTIDE SEQUENCE</scope>
    <source>
        <strain evidence="11">Gambia16-930</strain>
    </source>
</reference>
<evidence type="ECO:0000256" key="1">
    <source>
        <dbReference type="ARBA" id="ARBA00004651"/>
    </source>
</evidence>
<evidence type="ECO:0000256" key="6">
    <source>
        <dbReference type="ARBA" id="ARBA00022692"/>
    </source>
</evidence>
<accession>A0A9D1RKD2</accession>
<dbReference type="InterPro" id="IPR045070">
    <property type="entry name" value="MATE_MepA-like"/>
</dbReference>
<dbReference type="AlphaFoldDB" id="A0A9D1RKD2"/>
<dbReference type="PIRSF" id="PIRSF006603">
    <property type="entry name" value="DinF"/>
    <property type="match status" value="1"/>
</dbReference>
<evidence type="ECO:0000256" key="3">
    <source>
        <dbReference type="ARBA" id="ARBA00022106"/>
    </source>
</evidence>
<feature type="transmembrane region" description="Helical" evidence="10">
    <location>
        <begin position="360"/>
        <end position="381"/>
    </location>
</feature>
<dbReference type="CDD" id="cd13143">
    <property type="entry name" value="MATE_MepA_like"/>
    <property type="match status" value="1"/>
</dbReference>
<evidence type="ECO:0000313" key="11">
    <source>
        <dbReference type="EMBL" id="HIW88211.1"/>
    </source>
</evidence>
<evidence type="ECO:0000256" key="10">
    <source>
        <dbReference type="SAM" id="Phobius"/>
    </source>
</evidence>
<dbReference type="GO" id="GO:0015297">
    <property type="term" value="F:antiporter activity"/>
    <property type="evidence" value="ECO:0007669"/>
    <property type="project" value="InterPro"/>
</dbReference>
<feature type="transmembrane region" description="Helical" evidence="10">
    <location>
        <begin position="238"/>
        <end position="261"/>
    </location>
</feature>
<dbReference type="InterPro" id="IPR051327">
    <property type="entry name" value="MATE_MepA_subfamily"/>
</dbReference>
<evidence type="ECO:0000256" key="5">
    <source>
        <dbReference type="ARBA" id="ARBA00022475"/>
    </source>
</evidence>
<evidence type="ECO:0000313" key="12">
    <source>
        <dbReference type="Proteomes" id="UP000824267"/>
    </source>
</evidence>
<dbReference type="GO" id="GO:0005886">
    <property type="term" value="C:plasma membrane"/>
    <property type="evidence" value="ECO:0007669"/>
    <property type="project" value="UniProtKB-SubCell"/>
</dbReference>
<keyword evidence="7 10" id="KW-1133">Transmembrane helix</keyword>
<feature type="transmembrane region" description="Helical" evidence="10">
    <location>
        <begin position="95"/>
        <end position="118"/>
    </location>
</feature>
<feature type="transmembrane region" description="Helical" evidence="10">
    <location>
        <begin position="390"/>
        <end position="412"/>
    </location>
</feature>
<dbReference type="PANTHER" id="PTHR43823:SF3">
    <property type="entry name" value="MULTIDRUG EXPORT PROTEIN MEPA"/>
    <property type="match status" value="1"/>
</dbReference>
<evidence type="ECO:0000256" key="9">
    <source>
        <dbReference type="ARBA" id="ARBA00023251"/>
    </source>
</evidence>
<dbReference type="PANTHER" id="PTHR43823">
    <property type="entry name" value="SPORULATION PROTEIN YKVU"/>
    <property type="match status" value="1"/>
</dbReference>
<dbReference type="NCBIfam" id="TIGR00797">
    <property type="entry name" value="matE"/>
    <property type="match status" value="1"/>
</dbReference>
<dbReference type="InterPro" id="IPR048279">
    <property type="entry name" value="MdtK-like"/>
</dbReference>
<feature type="transmembrane region" description="Helical" evidence="10">
    <location>
        <begin position="418"/>
        <end position="438"/>
    </location>
</feature>
<dbReference type="InterPro" id="IPR002528">
    <property type="entry name" value="MATE_fam"/>
</dbReference>
<evidence type="ECO:0000256" key="8">
    <source>
        <dbReference type="ARBA" id="ARBA00023136"/>
    </source>
</evidence>
<proteinExistence type="inferred from homology"/>
<comment type="caution">
    <text evidence="11">The sequence shown here is derived from an EMBL/GenBank/DDBJ whole genome shotgun (WGS) entry which is preliminary data.</text>
</comment>
<keyword evidence="8 10" id="KW-0472">Membrane</keyword>
<dbReference type="Pfam" id="PF01554">
    <property type="entry name" value="MatE"/>
    <property type="match status" value="2"/>
</dbReference>
<keyword evidence="4" id="KW-0813">Transport</keyword>
<keyword evidence="9" id="KW-0046">Antibiotic resistance</keyword>
<evidence type="ECO:0000256" key="7">
    <source>
        <dbReference type="ARBA" id="ARBA00022989"/>
    </source>
</evidence>
<comment type="subcellular location">
    <subcellularLocation>
        <location evidence="1">Cell membrane</location>
        <topology evidence="1">Multi-pass membrane protein</topology>
    </subcellularLocation>
</comment>
<dbReference type="GO" id="GO:0046677">
    <property type="term" value="P:response to antibiotic"/>
    <property type="evidence" value="ECO:0007669"/>
    <property type="project" value="UniProtKB-KW"/>
</dbReference>